<evidence type="ECO:0000259" key="1">
    <source>
        <dbReference type="PROSITE" id="PS50943"/>
    </source>
</evidence>
<dbReference type="Pfam" id="PF13560">
    <property type="entry name" value="HTH_31"/>
    <property type="match status" value="1"/>
</dbReference>
<dbReference type="CDD" id="cd00093">
    <property type="entry name" value="HTH_XRE"/>
    <property type="match status" value="1"/>
</dbReference>
<organism evidence="2 3">
    <name type="scientific">Streptomyces halobius</name>
    <dbReference type="NCBI Taxonomy" id="2879846"/>
    <lineage>
        <taxon>Bacteria</taxon>
        <taxon>Bacillati</taxon>
        <taxon>Actinomycetota</taxon>
        <taxon>Actinomycetes</taxon>
        <taxon>Kitasatosporales</taxon>
        <taxon>Streptomycetaceae</taxon>
        <taxon>Streptomyces</taxon>
    </lineage>
</organism>
<keyword evidence="3" id="KW-1185">Reference proteome</keyword>
<dbReference type="SMART" id="SM00530">
    <property type="entry name" value="HTH_XRE"/>
    <property type="match status" value="1"/>
</dbReference>
<dbReference type="Proteomes" id="UP000830115">
    <property type="component" value="Chromosome"/>
</dbReference>
<dbReference type="InterPro" id="IPR001387">
    <property type="entry name" value="Cro/C1-type_HTH"/>
</dbReference>
<protein>
    <submittedName>
        <fullName evidence="2">Helix-turn-helix domain-containing protein</fullName>
    </submittedName>
</protein>
<dbReference type="EMBL" id="CP086322">
    <property type="protein sequence ID" value="UQA93882.1"/>
    <property type="molecule type" value="Genomic_DNA"/>
</dbReference>
<feature type="domain" description="HTH cro/C1-type" evidence="1">
    <location>
        <begin position="18"/>
        <end position="73"/>
    </location>
</feature>
<name>A0ABY4M812_9ACTN</name>
<dbReference type="RefSeq" id="WP_248864753.1">
    <property type="nucleotide sequence ID" value="NZ_CP086322.1"/>
</dbReference>
<dbReference type="Pfam" id="PF19054">
    <property type="entry name" value="DUF5753"/>
    <property type="match status" value="1"/>
</dbReference>
<reference evidence="2" key="1">
    <citation type="submission" date="2021-10" db="EMBL/GenBank/DDBJ databases">
        <title>Streptomyces nigrumlapis sp.nov.,an antimicrobial producing actinobacterium isolated from Black Gobi rocks.</title>
        <authorList>
            <person name="Wen Y."/>
            <person name="Zhang W."/>
            <person name="Liu X.G."/>
        </authorList>
    </citation>
    <scope>NUCLEOTIDE SEQUENCE</scope>
    <source>
        <strain evidence="2">ST13-2-2</strain>
    </source>
</reference>
<dbReference type="PROSITE" id="PS50943">
    <property type="entry name" value="HTH_CROC1"/>
    <property type="match status" value="1"/>
</dbReference>
<dbReference type="InterPro" id="IPR010982">
    <property type="entry name" value="Lambda_DNA-bd_dom_sf"/>
</dbReference>
<proteinExistence type="predicted"/>
<accession>A0ABY4M812</accession>
<sequence>MGLRANPTQRQRRLGVELRRLREAAGMSATEAATFAGLSSPHLGHIEAARTAIPEGKLRALATAYGCQNEPLIEALVEMSAATGKGWWSDYRAPVHNQNARDLAEIESSSVAVRSFQWVHMPGLLQTTEYMRSLFAGSNQDASPEEIDKYVDFRKRRQQILTDDAPPTIHAVIHEAALHMQFVGVDVMSRQIEHLVELSRLPHVCIQILPFKAAYPATFGTPFVLFEGAVPELNTVYIEHPVSSPFIHEPAHLDGFAATFSQLGAAALPPVDLGIEPEFHAKKDSLGLIQHVLYAM</sequence>
<dbReference type="InterPro" id="IPR043917">
    <property type="entry name" value="DUF5753"/>
</dbReference>
<dbReference type="SUPFAM" id="SSF47413">
    <property type="entry name" value="lambda repressor-like DNA-binding domains"/>
    <property type="match status" value="1"/>
</dbReference>
<evidence type="ECO:0000313" key="3">
    <source>
        <dbReference type="Proteomes" id="UP000830115"/>
    </source>
</evidence>
<evidence type="ECO:0000313" key="2">
    <source>
        <dbReference type="EMBL" id="UQA93882.1"/>
    </source>
</evidence>
<gene>
    <name evidence="2" type="ORF">K9S39_20175</name>
</gene>
<dbReference type="Gene3D" id="1.10.260.40">
    <property type="entry name" value="lambda repressor-like DNA-binding domains"/>
    <property type="match status" value="1"/>
</dbReference>